<dbReference type="EMBL" id="PZKL01000012">
    <property type="protein sequence ID" value="PTH82626.1"/>
    <property type="molecule type" value="Genomic_DNA"/>
</dbReference>
<accession>A0A2T4N779</accession>
<dbReference type="CDD" id="cd21631">
    <property type="entry name" value="RHH_CopG_NikR-like"/>
    <property type="match status" value="1"/>
</dbReference>
<reference evidence="2 3" key="1">
    <citation type="submission" date="2018-03" db="EMBL/GenBank/DDBJ databases">
        <title>Aeromonas veronii whole genome sequencing and analysis.</title>
        <authorList>
            <person name="Xie H."/>
            <person name="Liu T."/>
            <person name="Wang K."/>
        </authorList>
    </citation>
    <scope>NUCLEOTIDE SEQUENCE [LARGE SCALE GENOMIC DNA]</scope>
    <source>
        <strain evidence="2 3">XH.VA.1</strain>
    </source>
</reference>
<gene>
    <name evidence="2" type="ORF">DAA48_04550</name>
</gene>
<evidence type="ECO:0000259" key="1">
    <source>
        <dbReference type="Pfam" id="PF01402"/>
    </source>
</evidence>
<dbReference type="Pfam" id="PF01402">
    <property type="entry name" value="RHH_1"/>
    <property type="match status" value="1"/>
</dbReference>
<evidence type="ECO:0000313" key="2">
    <source>
        <dbReference type="EMBL" id="PTH82626.1"/>
    </source>
</evidence>
<dbReference type="RefSeq" id="WP_080938208.1">
    <property type="nucleotide sequence ID" value="NZ_CAWPJX010000017.1"/>
</dbReference>
<evidence type="ECO:0000313" key="3">
    <source>
        <dbReference type="Proteomes" id="UP000241986"/>
    </source>
</evidence>
<dbReference type="Proteomes" id="UP000241986">
    <property type="component" value="Unassembled WGS sequence"/>
</dbReference>
<organism evidence="2 3">
    <name type="scientific">Aeromonas veronii</name>
    <dbReference type="NCBI Taxonomy" id="654"/>
    <lineage>
        <taxon>Bacteria</taxon>
        <taxon>Pseudomonadati</taxon>
        <taxon>Pseudomonadota</taxon>
        <taxon>Gammaproteobacteria</taxon>
        <taxon>Aeromonadales</taxon>
        <taxon>Aeromonadaceae</taxon>
        <taxon>Aeromonas</taxon>
    </lineage>
</organism>
<proteinExistence type="predicted"/>
<dbReference type="InterPro" id="IPR013321">
    <property type="entry name" value="Arc_rbn_hlx_hlx"/>
</dbReference>
<dbReference type="InterPro" id="IPR002145">
    <property type="entry name" value="CopG"/>
</dbReference>
<dbReference type="GO" id="GO:0006355">
    <property type="term" value="P:regulation of DNA-templated transcription"/>
    <property type="evidence" value="ECO:0007669"/>
    <property type="project" value="InterPro"/>
</dbReference>
<feature type="domain" description="Ribbon-helix-helix protein CopG" evidence="1">
    <location>
        <begin position="15"/>
        <end position="51"/>
    </location>
</feature>
<dbReference type="Gene3D" id="1.10.1220.10">
    <property type="entry name" value="Met repressor-like"/>
    <property type="match status" value="1"/>
</dbReference>
<dbReference type="GeneID" id="97222365"/>
<protein>
    <submittedName>
        <fullName evidence="2">CopG family transcriptional regulator</fullName>
    </submittedName>
</protein>
<dbReference type="AlphaFoldDB" id="A0A2T4N779"/>
<name>A0A2T4N779_AERVE</name>
<comment type="caution">
    <text evidence="2">The sequence shown here is derived from an EMBL/GenBank/DDBJ whole genome shotgun (WGS) entry which is preliminary data.</text>
</comment>
<sequence length="75" mass="8417">MHLASLCDLGAMKSVRTTVSLSHSQLESLQRIAESNEVSISWLIRQAVGDFLAVHNEEDFHPLKRKTAQQEGNQE</sequence>